<dbReference type="InParanoid" id="A2E139"/>
<dbReference type="GO" id="GO:0004714">
    <property type="term" value="F:transmembrane receptor protein tyrosine kinase activity"/>
    <property type="evidence" value="ECO:0007669"/>
    <property type="project" value="UniProtKB-EC"/>
</dbReference>
<dbReference type="EC" id="2.7.10.1" evidence="2"/>
<evidence type="ECO:0000256" key="7">
    <source>
        <dbReference type="ARBA" id="ARBA00022741"/>
    </source>
</evidence>
<keyword evidence="5" id="KW-0812">Transmembrane</keyword>
<evidence type="ECO:0000256" key="4">
    <source>
        <dbReference type="ARBA" id="ARBA00022679"/>
    </source>
</evidence>
<dbReference type="GO" id="GO:0005524">
    <property type="term" value="F:ATP binding"/>
    <property type="evidence" value="ECO:0007669"/>
    <property type="project" value="UniProtKB-KW"/>
</dbReference>
<evidence type="ECO:0000256" key="2">
    <source>
        <dbReference type="ARBA" id="ARBA00011902"/>
    </source>
</evidence>
<feature type="compositionally biased region" description="Gly residues" evidence="16">
    <location>
        <begin position="177"/>
        <end position="186"/>
    </location>
</feature>
<keyword evidence="19" id="KW-1185">Reference proteome</keyword>
<evidence type="ECO:0000256" key="16">
    <source>
        <dbReference type="SAM" id="MobiDB-lite"/>
    </source>
</evidence>
<reference evidence="18" key="1">
    <citation type="submission" date="2006-10" db="EMBL/GenBank/DDBJ databases">
        <authorList>
            <person name="Amadeo P."/>
            <person name="Zhao Q."/>
            <person name="Wortman J."/>
            <person name="Fraser-Liggett C."/>
            <person name="Carlton J."/>
        </authorList>
    </citation>
    <scope>NUCLEOTIDE SEQUENCE</scope>
    <source>
        <strain evidence="18">G3</strain>
    </source>
</reference>
<organism evidence="18 19">
    <name type="scientific">Trichomonas vaginalis (strain ATCC PRA-98 / G3)</name>
    <dbReference type="NCBI Taxonomy" id="412133"/>
    <lineage>
        <taxon>Eukaryota</taxon>
        <taxon>Metamonada</taxon>
        <taxon>Parabasalia</taxon>
        <taxon>Trichomonadida</taxon>
        <taxon>Trichomonadidae</taxon>
        <taxon>Trichomonas</taxon>
    </lineage>
</organism>
<keyword evidence="3" id="KW-1003">Cell membrane</keyword>
<evidence type="ECO:0000256" key="6">
    <source>
        <dbReference type="ARBA" id="ARBA00022729"/>
    </source>
</evidence>
<dbReference type="RefSeq" id="XP_001325894.1">
    <property type="nucleotide sequence ID" value="XM_001325859.1"/>
</dbReference>
<dbReference type="SMR" id="A2E139"/>
<comment type="subcellular location">
    <subcellularLocation>
        <location evidence="1">Cell membrane</location>
        <topology evidence="1">Single-pass type I membrane protein</topology>
    </subcellularLocation>
</comment>
<evidence type="ECO:0000313" key="19">
    <source>
        <dbReference type="Proteomes" id="UP000001542"/>
    </source>
</evidence>
<feature type="domain" description="ALK/LTK-like glycine-rich" evidence="17">
    <location>
        <begin position="15"/>
        <end position="235"/>
    </location>
</feature>
<sequence>MTLLYSMKWLAGEHNVYLYPGTYTFTAKGGSGGNYTRSNYDSPAPGKGALITGTYTFESNSKSEFRIVVGSDASGNTAGTPDGGKGAVFTTSGITVTAGSGGGSSRISLNGNPIIVAAGGSGAGYRAIGAPGGCSDTVYHVIYTNYNYNLEAATASPSNTVECSSNEKDGRAQNPPGSGGGGGDLCGKGGIEPNTNDYAPKVGFGGKSYMINGFSCNQVMKQNQVQALYKSLLFHVIHHAKSVTQTNNVLNVQMAKSYLMEYALIIVHQVHRM</sequence>
<dbReference type="KEGG" id="tva:4771651"/>
<keyword evidence="11" id="KW-0472">Membrane</keyword>
<evidence type="ECO:0000256" key="14">
    <source>
        <dbReference type="ARBA" id="ARBA00023170"/>
    </source>
</evidence>
<protein>
    <recommendedName>
        <fullName evidence="2">receptor protein-tyrosine kinase</fullName>
        <ecNumber evidence="2">2.7.10.1</ecNumber>
    </recommendedName>
</protein>
<keyword evidence="4" id="KW-0808">Transferase</keyword>
<dbReference type="EMBL" id="DS113282">
    <property type="protein sequence ID" value="EAY13671.1"/>
    <property type="molecule type" value="Genomic_DNA"/>
</dbReference>
<keyword evidence="9" id="KW-0067">ATP-binding</keyword>
<evidence type="ECO:0000256" key="3">
    <source>
        <dbReference type="ARBA" id="ARBA00022475"/>
    </source>
</evidence>
<evidence type="ECO:0000256" key="12">
    <source>
        <dbReference type="ARBA" id="ARBA00023137"/>
    </source>
</evidence>
<dbReference type="GO" id="GO:0005886">
    <property type="term" value="C:plasma membrane"/>
    <property type="evidence" value="ECO:0007669"/>
    <property type="project" value="UniProtKB-SubCell"/>
</dbReference>
<evidence type="ECO:0000256" key="11">
    <source>
        <dbReference type="ARBA" id="ARBA00023136"/>
    </source>
</evidence>
<dbReference type="VEuPathDB" id="TrichDB:TVAG_388130"/>
<dbReference type="Pfam" id="PF12810">
    <property type="entry name" value="ALK_LTK_GRD"/>
    <property type="match status" value="1"/>
</dbReference>
<feature type="region of interest" description="Disordered" evidence="16">
    <location>
        <begin position="157"/>
        <end position="186"/>
    </location>
</feature>
<evidence type="ECO:0000256" key="5">
    <source>
        <dbReference type="ARBA" id="ARBA00022692"/>
    </source>
</evidence>
<keyword evidence="7" id="KW-0547">Nucleotide-binding</keyword>
<proteinExistence type="predicted"/>
<evidence type="ECO:0000256" key="13">
    <source>
        <dbReference type="ARBA" id="ARBA00023157"/>
    </source>
</evidence>
<keyword evidence="10" id="KW-1133">Transmembrane helix</keyword>
<keyword evidence="13" id="KW-1015">Disulfide bond</keyword>
<name>A2E139_TRIV3</name>
<accession>A2E139</accession>
<keyword evidence="15" id="KW-0325">Glycoprotein</keyword>
<reference evidence="18" key="2">
    <citation type="journal article" date="2007" name="Science">
        <title>Draft genome sequence of the sexually transmitted pathogen Trichomonas vaginalis.</title>
        <authorList>
            <person name="Carlton J.M."/>
            <person name="Hirt R.P."/>
            <person name="Silva J.C."/>
            <person name="Delcher A.L."/>
            <person name="Schatz M."/>
            <person name="Zhao Q."/>
            <person name="Wortman J.R."/>
            <person name="Bidwell S.L."/>
            <person name="Alsmark U.C.M."/>
            <person name="Besteiro S."/>
            <person name="Sicheritz-Ponten T."/>
            <person name="Noel C.J."/>
            <person name="Dacks J.B."/>
            <person name="Foster P.G."/>
            <person name="Simillion C."/>
            <person name="Van de Peer Y."/>
            <person name="Miranda-Saavedra D."/>
            <person name="Barton G.J."/>
            <person name="Westrop G.D."/>
            <person name="Mueller S."/>
            <person name="Dessi D."/>
            <person name="Fiori P.L."/>
            <person name="Ren Q."/>
            <person name="Paulsen I."/>
            <person name="Zhang H."/>
            <person name="Bastida-Corcuera F.D."/>
            <person name="Simoes-Barbosa A."/>
            <person name="Brown M.T."/>
            <person name="Hayes R.D."/>
            <person name="Mukherjee M."/>
            <person name="Okumura C.Y."/>
            <person name="Schneider R."/>
            <person name="Smith A.J."/>
            <person name="Vanacova S."/>
            <person name="Villalvazo M."/>
            <person name="Haas B.J."/>
            <person name="Pertea M."/>
            <person name="Feldblyum T.V."/>
            <person name="Utterback T.R."/>
            <person name="Shu C.L."/>
            <person name="Osoegawa K."/>
            <person name="de Jong P.J."/>
            <person name="Hrdy I."/>
            <person name="Horvathova L."/>
            <person name="Zubacova Z."/>
            <person name="Dolezal P."/>
            <person name="Malik S.B."/>
            <person name="Logsdon J.M. Jr."/>
            <person name="Henze K."/>
            <person name="Gupta A."/>
            <person name="Wang C.C."/>
            <person name="Dunne R.L."/>
            <person name="Upcroft J.A."/>
            <person name="Upcroft P."/>
            <person name="White O."/>
            <person name="Salzberg S.L."/>
            <person name="Tang P."/>
            <person name="Chiu C.-H."/>
            <person name="Lee Y.-S."/>
            <person name="Embley T.M."/>
            <person name="Coombs G.H."/>
            <person name="Mottram J.C."/>
            <person name="Tachezy J."/>
            <person name="Fraser-Liggett C.M."/>
            <person name="Johnson P.J."/>
        </authorList>
    </citation>
    <scope>NUCLEOTIDE SEQUENCE [LARGE SCALE GENOMIC DNA]</scope>
    <source>
        <strain evidence="18">G3</strain>
    </source>
</reference>
<evidence type="ECO:0000313" key="18">
    <source>
        <dbReference type="EMBL" id="EAY13671.1"/>
    </source>
</evidence>
<dbReference type="AlphaFoldDB" id="A2E139"/>
<evidence type="ECO:0000256" key="15">
    <source>
        <dbReference type="ARBA" id="ARBA00023180"/>
    </source>
</evidence>
<dbReference type="InterPro" id="IPR055163">
    <property type="entry name" value="ALK/LTK-like_GRD"/>
</dbReference>
<keyword evidence="14" id="KW-0675">Receptor</keyword>
<evidence type="ECO:0000256" key="10">
    <source>
        <dbReference type="ARBA" id="ARBA00022989"/>
    </source>
</evidence>
<dbReference type="Proteomes" id="UP000001542">
    <property type="component" value="Unassembled WGS sequence"/>
</dbReference>
<keyword evidence="8" id="KW-0418">Kinase</keyword>
<gene>
    <name evidence="18" type="ORF">TVAG_388130</name>
</gene>
<evidence type="ECO:0000256" key="8">
    <source>
        <dbReference type="ARBA" id="ARBA00022777"/>
    </source>
</evidence>
<dbReference type="VEuPathDB" id="TrichDB:TVAGG3_0330810"/>
<evidence type="ECO:0000256" key="1">
    <source>
        <dbReference type="ARBA" id="ARBA00004251"/>
    </source>
</evidence>
<keyword evidence="6" id="KW-0732">Signal</keyword>
<keyword evidence="12" id="KW-0829">Tyrosine-protein kinase</keyword>
<evidence type="ECO:0000256" key="9">
    <source>
        <dbReference type="ARBA" id="ARBA00022840"/>
    </source>
</evidence>
<evidence type="ECO:0000259" key="17">
    <source>
        <dbReference type="Pfam" id="PF12810"/>
    </source>
</evidence>